<dbReference type="PANTHER" id="PTHR46601">
    <property type="entry name" value="ULP_PROTEASE DOMAIN-CONTAINING PROTEIN"/>
    <property type="match status" value="1"/>
</dbReference>
<accession>A0A6J7ZZH1</accession>
<sequence>MGSLIKRIEDQVINFYHDNSRLTAVGNTSFCRLRPLWVVPSRDSDRDTCACKLHENIQFIVNTLIRVKVLETHSLKEIVNLSVCNSEDLDCMYGRCQKCSKKEMIDRNSGNYDKKEEVTWFQWITKKEKRIVKTEEKDITLTVKDEMKGALGLLVDRFSEEMEMFRIHYFNIDNQLKYFRQLKENLQQNETLIHVDFSENFVCKLGYGENAYSFSSVSDSFEHGLCAIWTFLNPLLDEIQIKYPDIHTLHFFSDGPSTQYKQKGNFFLQNSWQKEDIHLPAATSMKVAMEKALLMVLMVHLRELQGEDIIDTASFVKSFNGKDSNVALFEVSRKEVEKNSTILSNLNLKTVPCTLKMQQLFTTAFGEIEYRDISCFCRKDGQHSGHE</sequence>
<reference evidence="1 2" key="1">
    <citation type="submission" date="2020-06" db="EMBL/GenBank/DDBJ databases">
        <authorList>
            <person name="Li R."/>
            <person name="Bekaert M."/>
        </authorList>
    </citation>
    <scope>NUCLEOTIDE SEQUENCE [LARGE SCALE GENOMIC DNA]</scope>
    <source>
        <strain evidence="2">wild</strain>
    </source>
</reference>
<dbReference type="PANTHER" id="PTHR46601:SF1">
    <property type="entry name" value="ADF-H DOMAIN-CONTAINING PROTEIN"/>
    <property type="match status" value="1"/>
</dbReference>
<organism evidence="1 2">
    <name type="scientific">Mytilus coruscus</name>
    <name type="common">Sea mussel</name>
    <dbReference type="NCBI Taxonomy" id="42192"/>
    <lineage>
        <taxon>Eukaryota</taxon>
        <taxon>Metazoa</taxon>
        <taxon>Spiralia</taxon>
        <taxon>Lophotrochozoa</taxon>
        <taxon>Mollusca</taxon>
        <taxon>Bivalvia</taxon>
        <taxon>Autobranchia</taxon>
        <taxon>Pteriomorphia</taxon>
        <taxon>Mytilida</taxon>
        <taxon>Mytiloidea</taxon>
        <taxon>Mytilidae</taxon>
        <taxon>Mytilinae</taxon>
        <taxon>Mytilus</taxon>
    </lineage>
</organism>
<dbReference type="Proteomes" id="UP000507470">
    <property type="component" value="Unassembled WGS sequence"/>
</dbReference>
<protein>
    <submittedName>
        <fullName evidence="1">Uncharacterized protein</fullName>
    </submittedName>
</protein>
<evidence type="ECO:0000313" key="1">
    <source>
        <dbReference type="EMBL" id="CAC5358843.1"/>
    </source>
</evidence>
<dbReference type="EMBL" id="CACVKT020000402">
    <property type="protein sequence ID" value="CAC5358843.1"/>
    <property type="molecule type" value="Genomic_DNA"/>
</dbReference>
<dbReference type="AlphaFoldDB" id="A0A6J7ZZH1"/>
<proteinExistence type="predicted"/>
<dbReference type="OrthoDB" id="6375801at2759"/>
<gene>
    <name evidence="1" type="ORF">MCOR_1924</name>
</gene>
<keyword evidence="2" id="KW-1185">Reference proteome</keyword>
<name>A0A6J7ZZH1_MYTCO</name>
<evidence type="ECO:0000313" key="2">
    <source>
        <dbReference type="Proteomes" id="UP000507470"/>
    </source>
</evidence>